<protein>
    <submittedName>
        <fullName evidence="2">Uncharacterized protein</fullName>
    </submittedName>
</protein>
<dbReference type="OrthoDB" id="10610388at2759"/>
<accession>A0A2J5I7I4</accession>
<gene>
    <name evidence="2" type="ORF">BDW42DRAFT_190474</name>
</gene>
<keyword evidence="3" id="KW-1185">Reference proteome</keyword>
<feature type="compositionally biased region" description="Polar residues" evidence="1">
    <location>
        <begin position="206"/>
        <end position="233"/>
    </location>
</feature>
<feature type="region of interest" description="Disordered" evidence="1">
    <location>
        <begin position="201"/>
        <end position="328"/>
    </location>
</feature>
<dbReference type="AlphaFoldDB" id="A0A2J5I7I4"/>
<reference evidence="3" key="1">
    <citation type="submission" date="2017-12" db="EMBL/GenBank/DDBJ databases">
        <authorList>
            <consortium name="DOE Joint Genome Institute"/>
            <person name="Mondo S.J."/>
            <person name="Kjaerbolling I."/>
            <person name="Vesth T.C."/>
            <person name="Frisvad J.C."/>
            <person name="Nybo J.L."/>
            <person name="Theobald S."/>
            <person name="Kuo A."/>
            <person name="Bowyer P."/>
            <person name="Matsuda Y."/>
            <person name="Lyhne E.K."/>
            <person name="Kogle M.E."/>
            <person name="Clum A."/>
            <person name="Lipzen A."/>
            <person name="Salamov A."/>
            <person name="Ngan C.Y."/>
            <person name="Daum C."/>
            <person name="Chiniquy J."/>
            <person name="Barry K."/>
            <person name="LaButti K."/>
            <person name="Haridas S."/>
            <person name="Simmons B.A."/>
            <person name="Magnuson J.K."/>
            <person name="Mortensen U.H."/>
            <person name="Larsen T.O."/>
            <person name="Grigoriev I.V."/>
            <person name="Baker S.E."/>
            <person name="Andersen M.R."/>
            <person name="Nordberg H.P."/>
            <person name="Cantor M.N."/>
            <person name="Hua S.X."/>
        </authorList>
    </citation>
    <scope>NUCLEOTIDE SEQUENCE [LARGE SCALE GENOMIC DNA]</scope>
    <source>
        <strain evidence="3">IBT 19404</strain>
    </source>
</reference>
<feature type="compositionally biased region" description="Acidic residues" evidence="1">
    <location>
        <begin position="243"/>
        <end position="260"/>
    </location>
</feature>
<proteinExistence type="predicted"/>
<feature type="compositionally biased region" description="Polar residues" evidence="1">
    <location>
        <begin position="263"/>
        <end position="272"/>
    </location>
</feature>
<feature type="compositionally biased region" description="Low complexity" evidence="1">
    <location>
        <begin position="274"/>
        <end position="285"/>
    </location>
</feature>
<feature type="compositionally biased region" description="Polar residues" evidence="1">
    <location>
        <begin position="314"/>
        <end position="328"/>
    </location>
</feature>
<evidence type="ECO:0000313" key="3">
    <source>
        <dbReference type="Proteomes" id="UP000235023"/>
    </source>
</evidence>
<dbReference type="Proteomes" id="UP000235023">
    <property type="component" value="Unassembled WGS sequence"/>
</dbReference>
<feature type="compositionally biased region" description="Basic residues" evidence="1">
    <location>
        <begin position="294"/>
        <end position="310"/>
    </location>
</feature>
<feature type="region of interest" description="Disordered" evidence="1">
    <location>
        <begin position="16"/>
        <end position="48"/>
    </location>
</feature>
<dbReference type="EMBL" id="KZ559501">
    <property type="protein sequence ID" value="PLN85972.1"/>
    <property type="molecule type" value="Genomic_DNA"/>
</dbReference>
<organism evidence="2 3">
    <name type="scientific">Aspergillus taichungensis</name>
    <dbReference type="NCBI Taxonomy" id="482145"/>
    <lineage>
        <taxon>Eukaryota</taxon>
        <taxon>Fungi</taxon>
        <taxon>Dikarya</taxon>
        <taxon>Ascomycota</taxon>
        <taxon>Pezizomycotina</taxon>
        <taxon>Eurotiomycetes</taxon>
        <taxon>Eurotiomycetidae</taxon>
        <taxon>Eurotiales</taxon>
        <taxon>Aspergillaceae</taxon>
        <taxon>Aspergillus</taxon>
        <taxon>Aspergillus subgen. Circumdati</taxon>
    </lineage>
</organism>
<sequence length="328" mass="35699">MMDVVDFELCLNVDKYRKNPQPKPQFQNPPEADAKAGAEPIPLLKNAPPKSPLVRKYAEFVEEEYHSLSRKEENEKGNNDIGFWLSLPPKRPRLLPSDVGVGLEDSASGITAKHGTVERMGSTGDQGRGLGACVDGDGDTMMDVDTGVLLNSPVTTTTSTTATITPPPPPPTPGRMPARPFRLPPSASTQFAIYEDPDTMDVDEANATSTPLRSPMYNTAPTGSATTSNNNSHYLHPYVSSQTDEDKENTENEDDGEEDSNTASPMETNKAFTTEKTIINTTTNIIEEDDGPKTKKAKPTMKPTMAKKKTATPETQQPPHSQVRQAEE</sequence>
<name>A0A2J5I7I4_9EURO</name>
<evidence type="ECO:0000313" key="2">
    <source>
        <dbReference type="EMBL" id="PLN85972.1"/>
    </source>
</evidence>
<evidence type="ECO:0000256" key="1">
    <source>
        <dbReference type="SAM" id="MobiDB-lite"/>
    </source>
</evidence>